<dbReference type="AlphaFoldDB" id="A0A4S4KS14"/>
<feature type="region of interest" description="Disordered" evidence="1">
    <location>
        <begin position="338"/>
        <end position="368"/>
    </location>
</feature>
<sequence>MKTSNDLREWGYDLYVVSEVYCVEELEEFDSVLNKVAGTRTSEFLPEQSKFHDEHISMQARPILDSSVQPMDDAEHLVSHASEGLPVLAQGASENSPPNSHEFTRIFGPISTSMSPELSPGFDGFPSSIDSAVLQAEHSSWQVEQVLEGMSYSTVEHQRSGMPSSAIQRLQTIPEYSGVDASSSSAEISFRIMTGTTSQMTTSLPDQPGSYVPPAISDDSVQVQQGQVKSLCDQSEDKPPSHAEGLSPLIEGYVPSDQPISCGDATSLWNITVPALFSTDPASGEASNGVRLLPTTEERFSQEYAPSQWTKTIEPCVDADARLLVPEDPANDLGPQMLLESPSQPHTAQMLPDDLSTEQPPRKRRRMDKGSLLKLIPKPHYFTVPLDFIPATNQFRIPAYRTMPDPVAPYTQASIPCAVLHRGLVAQPLPY</sequence>
<name>A0A4S4KS14_9APHY</name>
<proteinExistence type="predicted"/>
<gene>
    <name evidence="2" type="ORF">EW026_g1802</name>
</gene>
<evidence type="ECO:0000313" key="3">
    <source>
        <dbReference type="Proteomes" id="UP000309038"/>
    </source>
</evidence>
<protein>
    <submittedName>
        <fullName evidence="2">Uncharacterized protein</fullName>
    </submittedName>
</protein>
<feature type="region of interest" description="Disordered" evidence="1">
    <location>
        <begin position="226"/>
        <end position="248"/>
    </location>
</feature>
<evidence type="ECO:0000313" key="2">
    <source>
        <dbReference type="EMBL" id="THH00778.1"/>
    </source>
</evidence>
<evidence type="ECO:0000256" key="1">
    <source>
        <dbReference type="SAM" id="MobiDB-lite"/>
    </source>
</evidence>
<dbReference type="EMBL" id="SGPJ01000040">
    <property type="protein sequence ID" value="THH00778.1"/>
    <property type="molecule type" value="Genomic_DNA"/>
</dbReference>
<keyword evidence="3" id="KW-1185">Reference proteome</keyword>
<reference evidence="2 3" key="1">
    <citation type="submission" date="2019-02" db="EMBL/GenBank/DDBJ databases">
        <title>Genome sequencing of the rare red list fungi Phlebia centrifuga.</title>
        <authorList>
            <person name="Buettner E."/>
            <person name="Kellner H."/>
        </authorList>
    </citation>
    <scope>NUCLEOTIDE SEQUENCE [LARGE SCALE GENOMIC DNA]</scope>
    <source>
        <strain evidence="2 3">DSM 108282</strain>
    </source>
</reference>
<organism evidence="2 3">
    <name type="scientific">Hermanssonia centrifuga</name>
    <dbReference type="NCBI Taxonomy" id="98765"/>
    <lineage>
        <taxon>Eukaryota</taxon>
        <taxon>Fungi</taxon>
        <taxon>Dikarya</taxon>
        <taxon>Basidiomycota</taxon>
        <taxon>Agaricomycotina</taxon>
        <taxon>Agaricomycetes</taxon>
        <taxon>Polyporales</taxon>
        <taxon>Meruliaceae</taxon>
        <taxon>Hermanssonia</taxon>
    </lineage>
</organism>
<comment type="caution">
    <text evidence="2">The sequence shown here is derived from an EMBL/GenBank/DDBJ whole genome shotgun (WGS) entry which is preliminary data.</text>
</comment>
<accession>A0A4S4KS14</accession>
<dbReference type="Proteomes" id="UP000309038">
    <property type="component" value="Unassembled WGS sequence"/>
</dbReference>